<comment type="caution">
    <text evidence="2">The sequence shown here is derived from an EMBL/GenBank/DDBJ whole genome shotgun (WGS) entry which is preliminary data.</text>
</comment>
<dbReference type="EMBL" id="VTOX01000001">
    <property type="protein sequence ID" value="NKE64459.1"/>
    <property type="molecule type" value="Genomic_DNA"/>
</dbReference>
<keyword evidence="1" id="KW-1133">Transmembrane helix</keyword>
<evidence type="ECO:0000313" key="3">
    <source>
        <dbReference type="Proteomes" id="UP000521868"/>
    </source>
</evidence>
<evidence type="ECO:0000313" key="2">
    <source>
        <dbReference type="EMBL" id="NKE64459.1"/>
    </source>
</evidence>
<accession>A0A7X6DC53</accession>
<name>A0A7X6DC53_9BURK</name>
<feature type="transmembrane region" description="Helical" evidence="1">
    <location>
        <begin position="299"/>
        <end position="317"/>
    </location>
</feature>
<feature type="transmembrane region" description="Helical" evidence="1">
    <location>
        <begin position="239"/>
        <end position="258"/>
    </location>
</feature>
<keyword evidence="1" id="KW-0812">Transmembrane</keyword>
<proteinExistence type="predicted"/>
<keyword evidence="3" id="KW-1185">Reference proteome</keyword>
<feature type="transmembrane region" description="Helical" evidence="1">
    <location>
        <begin position="117"/>
        <end position="139"/>
    </location>
</feature>
<dbReference type="InterPro" id="IPR010266">
    <property type="entry name" value="NnrS"/>
</dbReference>
<reference evidence="2 3" key="1">
    <citation type="journal article" date="2020" name="Nature">
        <title>Bacterial chemolithoautotrophy via manganese oxidation.</title>
        <authorList>
            <person name="Yu H."/>
            <person name="Leadbetter J.R."/>
        </authorList>
    </citation>
    <scope>NUCLEOTIDE SEQUENCE [LARGE SCALE GENOMIC DNA]</scope>
    <source>
        <strain evidence="2 3">RBP-1</strain>
    </source>
</reference>
<feature type="transmembrane region" description="Helical" evidence="1">
    <location>
        <begin position="20"/>
        <end position="43"/>
    </location>
</feature>
<gene>
    <name evidence="2" type="ORF">RAMLITH_01380</name>
</gene>
<keyword evidence="1" id="KW-0472">Membrane</keyword>
<feature type="transmembrane region" description="Helical" evidence="1">
    <location>
        <begin position="337"/>
        <end position="355"/>
    </location>
</feature>
<sequence length="396" mass="42690">MAVLMQMEEPSKQAPAGFALWALGFRPFYLLASGFAALSILFWGLQFTGWLGRPYLPAPIWHAHEMIFGFALAVIVGFLFTAGRNWSGLPTPTGWRLAALAALWVAGRVLVLTPFGWAAAVVNAAFPLAAAIAIALPFVKSRNQRNYFFIALLMLMSVVVLGIHLEQLGVLRFPGWAGIQVALDVILFIMAVMGGRVIPMFTNNGVPGAAATRKPLVEKAALGATLLLLAADVLQAGGWVLALVAIVAAAAHLVRWALWDPLKTLRTPIVWVLQVAYLWIPVHLGLRAAAALGWLAPSAATHALTVGAIGGLIIGMITRTARGHTGRPLQADRYETACYLMVLLAALVRVFVPLFAPALLLQAVVWSAVLWSAAFGLYFVRYWPVLTRPRLDGRPG</sequence>
<feature type="transmembrane region" description="Helical" evidence="1">
    <location>
        <begin position="177"/>
        <end position="195"/>
    </location>
</feature>
<feature type="transmembrane region" description="Helical" evidence="1">
    <location>
        <begin position="94"/>
        <end position="111"/>
    </location>
</feature>
<feature type="transmembrane region" description="Helical" evidence="1">
    <location>
        <begin position="63"/>
        <end position="82"/>
    </location>
</feature>
<feature type="transmembrane region" description="Helical" evidence="1">
    <location>
        <begin position="361"/>
        <end position="380"/>
    </location>
</feature>
<protein>
    <submittedName>
        <fullName evidence="2">NnrS family protein</fullName>
    </submittedName>
</protein>
<dbReference type="Pfam" id="PF05940">
    <property type="entry name" value="NnrS"/>
    <property type="match status" value="1"/>
</dbReference>
<feature type="transmembrane region" description="Helical" evidence="1">
    <location>
        <begin position="146"/>
        <end position="165"/>
    </location>
</feature>
<organism evidence="2 3">
    <name type="scientific">Ramlibacter lithotrophicus</name>
    <dbReference type="NCBI Taxonomy" id="2606681"/>
    <lineage>
        <taxon>Bacteria</taxon>
        <taxon>Pseudomonadati</taxon>
        <taxon>Pseudomonadota</taxon>
        <taxon>Betaproteobacteria</taxon>
        <taxon>Burkholderiales</taxon>
        <taxon>Comamonadaceae</taxon>
        <taxon>Ramlibacter</taxon>
    </lineage>
</organism>
<dbReference type="AlphaFoldDB" id="A0A7X6DC53"/>
<dbReference type="Proteomes" id="UP000521868">
    <property type="component" value="Unassembled WGS sequence"/>
</dbReference>
<evidence type="ECO:0000256" key="1">
    <source>
        <dbReference type="SAM" id="Phobius"/>
    </source>
</evidence>